<dbReference type="Proteomes" id="UP000324222">
    <property type="component" value="Unassembled WGS sequence"/>
</dbReference>
<evidence type="ECO:0000313" key="2">
    <source>
        <dbReference type="EMBL" id="MPC54532.1"/>
    </source>
</evidence>
<protein>
    <submittedName>
        <fullName evidence="2">Uncharacterized protein</fullName>
    </submittedName>
</protein>
<sequence>MWSEHRGGSGGKFENVVWSDRRKEEEEEEDEEEGAKKDQVTVSVCPLLSPVTSAKPPPFVSPASRAFFTFLKHVSYFLRNQKMEEDEKEKKKKEQKEKEKEGDNKK</sequence>
<feature type="region of interest" description="Disordered" evidence="1">
    <location>
        <begin position="81"/>
        <end position="106"/>
    </location>
</feature>
<dbReference type="EMBL" id="VSRR010012428">
    <property type="protein sequence ID" value="MPC54532.1"/>
    <property type="molecule type" value="Genomic_DNA"/>
</dbReference>
<feature type="region of interest" description="Disordered" evidence="1">
    <location>
        <begin position="1"/>
        <end position="43"/>
    </location>
</feature>
<keyword evidence="3" id="KW-1185">Reference proteome</keyword>
<proteinExistence type="predicted"/>
<gene>
    <name evidence="2" type="ORF">E2C01_048453</name>
</gene>
<evidence type="ECO:0000256" key="1">
    <source>
        <dbReference type="SAM" id="MobiDB-lite"/>
    </source>
</evidence>
<reference evidence="2 3" key="1">
    <citation type="submission" date="2019-05" db="EMBL/GenBank/DDBJ databases">
        <title>Another draft genome of Portunus trituberculatus and its Hox gene families provides insights of decapod evolution.</title>
        <authorList>
            <person name="Jeong J.-H."/>
            <person name="Song I."/>
            <person name="Kim S."/>
            <person name="Choi T."/>
            <person name="Kim D."/>
            <person name="Ryu S."/>
            <person name="Kim W."/>
        </authorList>
    </citation>
    <scope>NUCLEOTIDE SEQUENCE [LARGE SCALE GENOMIC DNA]</scope>
    <source>
        <tissue evidence="2">Muscle</tissue>
    </source>
</reference>
<evidence type="ECO:0000313" key="3">
    <source>
        <dbReference type="Proteomes" id="UP000324222"/>
    </source>
</evidence>
<accession>A0A5B7G6G3</accession>
<organism evidence="2 3">
    <name type="scientific">Portunus trituberculatus</name>
    <name type="common">Swimming crab</name>
    <name type="synonym">Neptunus trituberculatus</name>
    <dbReference type="NCBI Taxonomy" id="210409"/>
    <lineage>
        <taxon>Eukaryota</taxon>
        <taxon>Metazoa</taxon>
        <taxon>Ecdysozoa</taxon>
        <taxon>Arthropoda</taxon>
        <taxon>Crustacea</taxon>
        <taxon>Multicrustacea</taxon>
        <taxon>Malacostraca</taxon>
        <taxon>Eumalacostraca</taxon>
        <taxon>Eucarida</taxon>
        <taxon>Decapoda</taxon>
        <taxon>Pleocyemata</taxon>
        <taxon>Brachyura</taxon>
        <taxon>Eubrachyura</taxon>
        <taxon>Portunoidea</taxon>
        <taxon>Portunidae</taxon>
        <taxon>Portuninae</taxon>
        <taxon>Portunus</taxon>
    </lineage>
</organism>
<comment type="caution">
    <text evidence="2">The sequence shown here is derived from an EMBL/GenBank/DDBJ whole genome shotgun (WGS) entry which is preliminary data.</text>
</comment>
<dbReference type="AlphaFoldDB" id="A0A5B7G6G3"/>
<name>A0A5B7G6G3_PORTR</name>